<dbReference type="Pfam" id="PF00397">
    <property type="entry name" value="WW"/>
    <property type="match status" value="1"/>
</dbReference>
<evidence type="ECO:0000259" key="8">
    <source>
        <dbReference type="PROSITE" id="PS50020"/>
    </source>
</evidence>
<evidence type="ECO:0000256" key="4">
    <source>
        <dbReference type="ARBA" id="ARBA00022427"/>
    </source>
</evidence>
<keyword evidence="6" id="KW-0539">Nucleus</keyword>
<dbReference type="InterPro" id="IPR036020">
    <property type="entry name" value="WW_dom_sf"/>
</dbReference>
<dbReference type="InterPro" id="IPR001202">
    <property type="entry name" value="WW_dom"/>
</dbReference>
<dbReference type="CDD" id="cd00201">
    <property type="entry name" value="WW"/>
    <property type="match status" value="1"/>
</dbReference>
<feature type="non-terminal residue" evidence="9">
    <location>
        <position position="1"/>
    </location>
</feature>
<feature type="non-terminal residue" evidence="9">
    <location>
        <position position="51"/>
    </location>
</feature>
<evidence type="ECO:0000313" key="9">
    <source>
        <dbReference type="EMBL" id="KAL0163148.1"/>
    </source>
</evidence>
<comment type="subcellular location">
    <subcellularLocation>
        <location evidence="2">Cell junction</location>
        <location evidence="2">Tight junction</location>
    </subcellularLocation>
    <subcellularLocation>
        <location evidence="3">Cytoplasm</location>
    </subcellularLocation>
    <subcellularLocation>
        <location evidence="1">Nucleus</location>
    </subcellularLocation>
</comment>
<accession>A0ABD0NME0</accession>
<evidence type="ECO:0000256" key="5">
    <source>
        <dbReference type="ARBA" id="ARBA00022490"/>
    </source>
</evidence>
<dbReference type="GO" id="GO:0005634">
    <property type="term" value="C:nucleus"/>
    <property type="evidence" value="ECO:0007669"/>
    <property type="project" value="UniProtKB-SubCell"/>
</dbReference>
<evidence type="ECO:0000313" key="10">
    <source>
        <dbReference type="Proteomes" id="UP001529510"/>
    </source>
</evidence>
<keyword evidence="4" id="KW-0965">Cell junction</keyword>
<name>A0ABD0NME0_CIRMR</name>
<dbReference type="GO" id="GO:0005923">
    <property type="term" value="C:bicellular tight junction"/>
    <property type="evidence" value="ECO:0007669"/>
    <property type="project" value="UniProtKB-SubCell"/>
</dbReference>
<feature type="domain" description="WW" evidence="8">
    <location>
        <begin position="17"/>
        <end position="50"/>
    </location>
</feature>
<evidence type="ECO:0000256" key="1">
    <source>
        <dbReference type="ARBA" id="ARBA00004123"/>
    </source>
</evidence>
<evidence type="ECO:0000256" key="2">
    <source>
        <dbReference type="ARBA" id="ARBA00004435"/>
    </source>
</evidence>
<keyword evidence="10" id="KW-1185">Reference proteome</keyword>
<sequence>VTDSTDPGSQRPQQLLPPLPPGWEEKVDNLGRTYYVNHNNRTTQWKRPSSV</sequence>
<dbReference type="PROSITE" id="PS50020">
    <property type="entry name" value="WW_DOMAIN_2"/>
    <property type="match status" value="1"/>
</dbReference>
<dbReference type="InterPro" id="IPR051583">
    <property type="entry name" value="YAP1"/>
</dbReference>
<dbReference type="SUPFAM" id="SSF51045">
    <property type="entry name" value="WW domain"/>
    <property type="match status" value="1"/>
</dbReference>
<feature type="region of interest" description="Disordered" evidence="7">
    <location>
        <begin position="1"/>
        <end position="24"/>
    </location>
</feature>
<dbReference type="PROSITE" id="PS01159">
    <property type="entry name" value="WW_DOMAIN_1"/>
    <property type="match status" value="1"/>
</dbReference>
<dbReference type="GO" id="GO:0005737">
    <property type="term" value="C:cytoplasm"/>
    <property type="evidence" value="ECO:0007669"/>
    <property type="project" value="UniProtKB-SubCell"/>
</dbReference>
<evidence type="ECO:0000256" key="3">
    <source>
        <dbReference type="ARBA" id="ARBA00004496"/>
    </source>
</evidence>
<comment type="caution">
    <text evidence="9">The sequence shown here is derived from an EMBL/GenBank/DDBJ whole genome shotgun (WGS) entry which is preliminary data.</text>
</comment>
<dbReference type="SMART" id="SM00456">
    <property type="entry name" value="WW"/>
    <property type="match status" value="1"/>
</dbReference>
<keyword evidence="5" id="KW-0963">Cytoplasm</keyword>
<dbReference type="Proteomes" id="UP001529510">
    <property type="component" value="Unassembled WGS sequence"/>
</dbReference>
<organism evidence="9 10">
    <name type="scientific">Cirrhinus mrigala</name>
    <name type="common">Mrigala</name>
    <dbReference type="NCBI Taxonomy" id="683832"/>
    <lineage>
        <taxon>Eukaryota</taxon>
        <taxon>Metazoa</taxon>
        <taxon>Chordata</taxon>
        <taxon>Craniata</taxon>
        <taxon>Vertebrata</taxon>
        <taxon>Euteleostomi</taxon>
        <taxon>Actinopterygii</taxon>
        <taxon>Neopterygii</taxon>
        <taxon>Teleostei</taxon>
        <taxon>Ostariophysi</taxon>
        <taxon>Cypriniformes</taxon>
        <taxon>Cyprinidae</taxon>
        <taxon>Labeoninae</taxon>
        <taxon>Labeonini</taxon>
        <taxon>Cirrhinus</taxon>
    </lineage>
</organism>
<dbReference type="Gene3D" id="2.20.70.10">
    <property type="match status" value="1"/>
</dbReference>
<dbReference type="FunFam" id="2.20.70.10:FF:000045">
    <property type="entry name" value="E3 ubiquitin-protein ligase NEDD4-like"/>
    <property type="match status" value="1"/>
</dbReference>
<protein>
    <recommendedName>
        <fullName evidence="8">WW domain-containing protein</fullName>
    </recommendedName>
</protein>
<proteinExistence type="predicted"/>
<dbReference type="PANTHER" id="PTHR17616">
    <property type="entry name" value="YES-ASSOCIATED PROTEIN YAP1 FAMILY MEMBER"/>
    <property type="match status" value="1"/>
</dbReference>
<reference evidence="9 10" key="1">
    <citation type="submission" date="2024-05" db="EMBL/GenBank/DDBJ databases">
        <title>Genome sequencing and assembly of Indian major carp, Cirrhinus mrigala (Hamilton, 1822).</title>
        <authorList>
            <person name="Mohindra V."/>
            <person name="Chowdhury L.M."/>
            <person name="Lal K."/>
            <person name="Jena J.K."/>
        </authorList>
    </citation>
    <scope>NUCLEOTIDE SEQUENCE [LARGE SCALE GENOMIC DNA]</scope>
    <source>
        <strain evidence="9">CM1030</strain>
        <tissue evidence="9">Blood</tissue>
    </source>
</reference>
<keyword evidence="4" id="KW-0796">Tight junction</keyword>
<evidence type="ECO:0000256" key="6">
    <source>
        <dbReference type="ARBA" id="ARBA00023242"/>
    </source>
</evidence>
<evidence type="ECO:0000256" key="7">
    <source>
        <dbReference type="SAM" id="MobiDB-lite"/>
    </source>
</evidence>
<dbReference type="PANTHER" id="PTHR17616:SF8">
    <property type="entry name" value="TRANSCRIPTIONAL COACTIVATOR YORKIE"/>
    <property type="match status" value="1"/>
</dbReference>
<gene>
    <name evidence="9" type="ORF">M9458_042544</name>
</gene>
<dbReference type="EMBL" id="JAMKFB020000021">
    <property type="protein sequence ID" value="KAL0163148.1"/>
    <property type="molecule type" value="Genomic_DNA"/>
</dbReference>
<dbReference type="AlphaFoldDB" id="A0ABD0NME0"/>